<evidence type="ECO:0000256" key="2">
    <source>
        <dbReference type="SAM" id="MobiDB-lite"/>
    </source>
</evidence>
<dbReference type="InterPro" id="IPR035965">
    <property type="entry name" value="PAS-like_dom_sf"/>
</dbReference>
<accession>A0ABT5KGS4</accession>
<dbReference type="SMART" id="SM00091">
    <property type="entry name" value="PAS"/>
    <property type="match status" value="2"/>
</dbReference>
<dbReference type="Pfam" id="PF03705">
    <property type="entry name" value="CheR_N"/>
    <property type="match status" value="1"/>
</dbReference>
<name>A0ABT5KGS4_9BURK</name>
<evidence type="ECO:0000259" key="4">
    <source>
        <dbReference type="PROSITE" id="PS50123"/>
    </source>
</evidence>
<dbReference type="SUPFAM" id="SSF55785">
    <property type="entry name" value="PYP-like sensor domain (PAS domain)"/>
    <property type="match status" value="2"/>
</dbReference>
<dbReference type="CDD" id="cd16434">
    <property type="entry name" value="CheB-CheR_fusion"/>
    <property type="match status" value="1"/>
</dbReference>
<keyword evidence="1" id="KW-0378">Hydrolase</keyword>
<sequence length="1069" mass="115606">MTSDHKSTQTKAENAVPAAPAAPALAAMGAPVAVSLPSSAAADARPALAIVGIGASAGGLEAFEAFFKACPGDTGLGFVLVPHLDPDHESLLVEILQRSTAMPVLQALDETFVAANHVYIIPPNRDMAILGGELQLTLPEVARGKRMPIDGFMRSLAADQRGRAIGIVLSGTASDGTQGLAAILDVGGTSLVQDPGSARYDGMPQSAIKAGVAKQVLLPEQMPAQLMRLLKQIAAAPRLTALAATVPVRTLNALNKILLQLRASTGHDFSLYKKSTIGRRIQRRMTLHQIDDDLVYARYLKENPGEAQLLFRELLINVTSFFRDPEAFVMLKQTLLPPLLEGKPAHSVFRVWVAGCSTGEEAYSIAMIMHELQSELLSSNAQGLTLQIYATDLDDEAIAVARAGRYPSSIALDVSPERLRRFFTKEADGSYKVKKEIRDSVVFAVQNVIKDPPFTRLDLLSCRNLMIYLEPELQQRLINTFHYALRPNGLLFLSTSESITNQPELFSPLDRKWKFYQARHDGRAQREHGRVPIGPISMLAAPPQAGITGGDLNPKETLATSTGKLSAQIADISNRSLLQAFAPASVTTDSDGNILYIHGDTGRYLRPAPGPASFNVLQMAREGLQGGLRTALLQAAAGAAGAASGLAGGTGLPQGALSWPSELAMVKTNGGFSPVRFSVRALPRLANQPAMLLVSFEEAPEAPEPSTLSVACDGSVEQARIKELELKLNYANETLQTTHEEQQAFNEELKSTNEELQSTNEELQSSNEELETSKEELQSLNEETITVNAELNSRIEQLTSVQNDMKNLLDSIGSGTLFLDHSLCIRRFTPATLKIYRLIPSDVGRPLSDITCNLDAAQHQAMQADLQSVLDSLIPIEREVSTADGTWHLSRIQPYRTLDNVIEGVVLTFTDVSEFKRAHMAAAQAAVELTAAKQAATQLTLQLSVQLARELAEGIVNTVSEPLLVLDAALQVVSASRSFYAYFKVEAADTVGRKLFELGNGQWAIPALRDLLENILPKNRTLDGYEVKHDFPGLGPRRMVLNARRIVTSAGDTELILLAMVAIETMAAG</sequence>
<dbReference type="PROSITE" id="PS50122">
    <property type="entry name" value="CHEB"/>
    <property type="match status" value="1"/>
</dbReference>
<dbReference type="InterPro" id="IPR035909">
    <property type="entry name" value="CheB_C"/>
</dbReference>
<organism evidence="5 6">
    <name type="scientific">Roseateles albus</name>
    <dbReference type="NCBI Taxonomy" id="2987525"/>
    <lineage>
        <taxon>Bacteria</taxon>
        <taxon>Pseudomonadati</taxon>
        <taxon>Pseudomonadota</taxon>
        <taxon>Betaproteobacteria</taxon>
        <taxon>Burkholderiales</taxon>
        <taxon>Sphaerotilaceae</taxon>
        <taxon>Roseateles</taxon>
    </lineage>
</organism>
<dbReference type="Gene3D" id="3.30.450.20">
    <property type="entry name" value="PAS domain"/>
    <property type="match status" value="1"/>
</dbReference>
<feature type="active site" evidence="1">
    <location>
        <position position="56"/>
    </location>
</feature>
<keyword evidence="1" id="KW-0145">Chemotaxis</keyword>
<dbReference type="SUPFAM" id="SSF53335">
    <property type="entry name" value="S-adenosyl-L-methionine-dependent methyltransferases"/>
    <property type="match status" value="1"/>
</dbReference>
<dbReference type="InterPro" id="IPR029063">
    <property type="entry name" value="SAM-dependent_MTases_sf"/>
</dbReference>
<reference evidence="5 6" key="1">
    <citation type="submission" date="2022-10" db="EMBL/GenBank/DDBJ databases">
        <title>Paucibacter sp. hw1 Genome sequencing.</title>
        <authorList>
            <person name="Park S."/>
        </authorList>
    </citation>
    <scope>NUCLEOTIDE SEQUENCE [LARGE SCALE GENOMIC DNA]</scope>
    <source>
        <strain evidence="6">hw1</strain>
    </source>
</reference>
<dbReference type="PROSITE" id="PS50123">
    <property type="entry name" value="CHER"/>
    <property type="match status" value="1"/>
</dbReference>
<dbReference type="InterPro" id="IPR000673">
    <property type="entry name" value="Sig_transdc_resp-reg_Me-estase"/>
</dbReference>
<dbReference type="SUPFAM" id="SSF47757">
    <property type="entry name" value="Chemotaxis receptor methyltransferase CheR, N-terminal domain"/>
    <property type="match status" value="1"/>
</dbReference>
<dbReference type="Pfam" id="PF01339">
    <property type="entry name" value="CheB_methylest"/>
    <property type="match status" value="1"/>
</dbReference>
<dbReference type="PANTHER" id="PTHR24422">
    <property type="entry name" value="CHEMOTAXIS PROTEIN METHYLTRANSFERASE"/>
    <property type="match status" value="1"/>
</dbReference>
<dbReference type="InterPro" id="IPR022641">
    <property type="entry name" value="CheR_N"/>
</dbReference>
<dbReference type="Proteomes" id="UP001221189">
    <property type="component" value="Unassembled WGS sequence"/>
</dbReference>
<dbReference type="Pfam" id="PF01739">
    <property type="entry name" value="CheR"/>
    <property type="match status" value="1"/>
</dbReference>
<dbReference type="RefSeq" id="WP_273601301.1">
    <property type="nucleotide sequence ID" value="NZ_JAQQXT010000010.1"/>
</dbReference>
<evidence type="ECO:0000313" key="6">
    <source>
        <dbReference type="Proteomes" id="UP001221189"/>
    </source>
</evidence>
<feature type="domain" description="CheR-type methyltransferase" evidence="4">
    <location>
        <begin position="261"/>
        <end position="515"/>
    </location>
</feature>
<feature type="active site" evidence="1">
    <location>
        <position position="83"/>
    </location>
</feature>
<dbReference type="InterPro" id="IPR013656">
    <property type="entry name" value="PAS_4"/>
</dbReference>
<dbReference type="Gene3D" id="3.40.50.150">
    <property type="entry name" value="Vaccinia Virus protein VP39"/>
    <property type="match status" value="1"/>
</dbReference>
<dbReference type="SUPFAM" id="SSF52738">
    <property type="entry name" value="Methylesterase CheB, C-terminal domain"/>
    <property type="match status" value="1"/>
</dbReference>
<dbReference type="SMART" id="SM00138">
    <property type="entry name" value="MeTrc"/>
    <property type="match status" value="1"/>
</dbReference>
<feature type="domain" description="CheB-type methylesterase" evidence="3">
    <location>
        <begin position="44"/>
        <end position="233"/>
    </location>
</feature>
<dbReference type="EMBL" id="JAQQXT010000010">
    <property type="protein sequence ID" value="MDC8773122.1"/>
    <property type="molecule type" value="Genomic_DNA"/>
</dbReference>
<protein>
    <submittedName>
        <fullName evidence="5">Chemotaxis protein CheB</fullName>
    </submittedName>
</protein>
<feature type="active site" evidence="1">
    <location>
        <position position="175"/>
    </location>
</feature>
<dbReference type="InterPro" id="IPR050903">
    <property type="entry name" value="Bact_Chemotaxis_MeTrfase"/>
</dbReference>
<feature type="region of interest" description="Disordered" evidence="2">
    <location>
        <begin position="750"/>
        <end position="772"/>
    </location>
</feature>
<evidence type="ECO:0000313" key="5">
    <source>
        <dbReference type="EMBL" id="MDC8773122.1"/>
    </source>
</evidence>
<evidence type="ECO:0000259" key="3">
    <source>
        <dbReference type="PROSITE" id="PS50122"/>
    </source>
</evidence>
<dbReference type="InterPro" id="IPR022642">
    <property type="entry name" value="CheR_C"/>
</dbReference>
<comment type="caution">
    <text evidence="5">The sequence shown here is derived from an EMBL/GenBank/DDBJ whole genome shotgun (WGS) entry which is preliminary data.</text>
</comment>
<dbReference type="InterPro" id="IPR000014">
    <property type="entry name" value="PAS"/>
</dbReference>
<gene>
    <name evidence="5" type="ORF">PRZ03_16160</name>
</gene>
<dbReference type="InterPro" id="IPR000780">
    <property type="entry name" value="CheR_MeTrfase"/>
</dbReference>
<dbReference type="Pfam" id="PF08448">
    <property type="entry name" value="PAS_4"/>
    <property type="match status" value="1"/>
</dbReference>
<dbReference type="PANTHER" id="PTHR24422:SF27">
    <property type="entry name" value="PROTEIN-GLUTAMATE O-METHYLTRANSFERASE"/>
    <property type="match status" value="1"/>
</dbReference>
<dbReference type="Gene3D" id="3.40.50.180">
    <property type="entry name" value="Methylesterase CheB, C-terminal domain"/>
    <property type="match status" value="1"/>
</dbReference>
<feature type="compositionally biased region" description="Low complexity" evidence="2">
    <location>
        <begin position="757"/>
        <end position="767"/>
    </location>
</feature>
<proteinExistence type="predicted"/>
<dbReference type="PRINTS" id="PR00996">
    <property type="entry name" value="CHERMTFRASE"/>
</dbReference>
<evidence type="ECO:0000256" key="1">
    <source>
        <dbReference type="PROSITE-ProRule" id="PRU00050"/>
    </source>
</evidence>
<keyword evidence="6" id="KW-1185">Reference proteome</keyword>
<dbReference type="Pfam" id="PF13596">
    <property type="entry name" value="PAS_10"/>
    <property type="match status" value="1"/>
</dbReference>